<proteinExistence type="predicted"/>
<feature type="transmembrane region" description="Helical" evidence="7">
    <location>
        <begin position="256"/>
        <end position="284"/>
    </location>
</feature>
<evidence type="ECO:0008006" key="10">
    <source>
        <dbReference type="Google" id="ProtNLM"/>
    </source>
</evidence>
<dbReference type="RefSeq" id="WP_281534068.1">
    <property type="nucleotide sequence ID" value="NZ_CP075584.1"/>
</dbReference>
<protein>
    <recommendedName>
        <fullName evidence="10">Polysaccharide biosynthesis protein</fullName>
    </recommendedName>
</protein>
<keyword evidence="9" id="KW-1185">Reference proteome</keyword>
<feature type="transmembrane region" description="Helical" evidence="7">
    <location>
        <begin position="338"/>
        <end position="361"/>
    </location>
</feature>
<evidence type="ECO:0000313" key="8">
    <source>
        <dbReference type="EMBL" id="WBM79484.1"/>
    </source>
</evidence>
<dbReference type="Proteomes" id="UP001212421">
    <property type="component" value="Chromosome"/>
</dbReference>
<evidence type="ECO:0000256" key="3">
    <source>
        <dbReference type="ARBA" id="ARBA00022692"/>
    </source>
</evidence>
<feature type="transmembrane region" description="Helical" evidence="7">
    <location>
        <begin position="229"/>
        <end position="250"/>
    </location>
</feature>
<dbReference type="PANTHER" id="PTHR30250:SF11">
    <property type="entry name" value="O-ANTIGEN TRANSPORTER-RELATED"/>
    <property type="match status" value="1"/>
</dbReference>
<feature type="transmembrane region" description="Helical" evidence="7">
    <location>
        <begin position="92"/>
        <end position="114"/>
    </location>
</feature>
<feature type="transmembrane region" description="Helical" evidence="7">
    <location>
        <begin position="296"/>
        <end position="318"/>
    </location>
</feature>
<name>A0ABY7ND65_9MICO</name>
<accession>A0ABY7ND65</accession>
<sequence length="444" mass="45489">MKDAHTSVAQAKRGPSVLWVLAATGLSGASGFLVMALVGKTLGTTDYAVFGVFWSGLFLFVGVLFGIQQETTRATAADLHQATPGRVQRSSLWVFAGAAAVVVCVVVFLSGLWWAPLTLGTGNTDLIVQMSLGAAANAVVATISGVLAGAHLWRHLAAIIAIDGVVRLLAVVGVLAVGGNTAALAWAVVLPFPVSLGLVFLASPRSLIRFSASPLGYGRLIANSAQTMLAASATAIIINGFPLVLAFFAAQGDKALLGALIFAITITRAPILVPMMALQSYLVTRFTGMTASPWPLIGRAFGIIGAVMLVLGLGTWLWGTTVFAAIMGADFALSTVALVPLVVSSGFIGSLCVTGPALLALGRHRSYAFGWVIASVVAVAMLFLPVGLEAKAALALSVGPVAGLIVHLFALWRLSSGGRADGGEAEPGHVDSARPETASTGPLQ</sequence>
<reference evidence="8 9" key="1">
    <citation type="submission" date="2021-05" db="EMBL/GenBank/DDBJ databases">
        <authorList>
            <person name="Kumar R."/>
            <person name="Kumar A."/>
            <person name="Mukhia S."/>
        </authorList>
    </citation>
    <scope>NUCLEOTIDE SEQUENCE [LARGE SCALE GENOMIC DNA]</scope>
    <source>
        <strain evidence="8 9">ERMR7:08</strain>
    </source>
</reference>
<evidence type="ECO:0000256" key="7">
    <source>
        <dbReference type="SAM" id="Phobius"/>
    </source>
</evidence>
<evidence type="ECO:0000256" key="1">
    <source>
        <dbReference type="ARBA" id="ARBA00004651"/>
    </source>
</evidence>
<dbReference type="EMBL" id="CP075584">
    <property type="protein sequence ID" value="WBM79484.1"/>
    <property type="molecule type" value="Genomic_DNA"/>
</dbReference>
<feature type="transmembrane region" description="Helical" evidence="7">
    <location>
        <begin position="183"/>
        <end position="202"/>
    </location>
</feature>
<feature type="transmembrane region" description="Helical" evidence="7">
    <location>
        <begin position="368"/>
        <end position="386"/>
    </location>
</feature>
<dbReference type="PANTHER" id="PTHR30250">
    <property type="entry name" value="PST FAMILY PREDICTED COLANIC ACID TRANSPORTER"/>
    <property type="match status" value="1"/>
</dbReference>
<gene>
    <name evidence="8" type="ORF">KIV56_14250</name>
</gene>
<keyword evidence="3 7" id="KW-0812">Transmembrane</keyword>
<feature type="region of interest" description="Disordered" evidence="6">
    <location>
        <begin position="422"/>
        <end position="444"/>
    </location>
</feature>
<evidence type="ECO:0000256" key="4">
    <source>
        <dbReference type="ARBA" id="ARBA00022989"/>
    </source>
</evidence>
<evidence type="ECO:0000256" key="5">
    <source>
        <dbReference type="ARBA" id="ARBA00023136"/>
    </source>
</evidence>
<keyword evidence="4 7" id="KW-1133">Transmembrane helix</keyword>
<evidence type="ECO:0000313" key="9">
    <source>
        <dbReference type="Proteomes" id="UP001212421"/>
    </source>
</evidence>
<feature type="transmembrane region" description="Helical" evidence="7">
    <location>
        <begin position="16"/>
        <end position="35"/>
    </location>
</feature>
<evidence type="ECO:0000256" key="6">
    <source>
        <dbReference type="SAM" id="MobiDB-lite"/>
    </source>
</evidence>
<organism evidence="8 9">
    <name type="scientific">Cryobacterium breve</name>
    <dbReference type="NCBI Taxonomy" id="1259258"/>
    <lineage>
        <taxon>Bacteria</taxon>
        <taxon>Bacillati</taxon>
        <taxon>Actinomycetota</taxon>
        <taxon>Actinomycetes</taxon>
        <taxon>Micrococcales</taxon>
        <taxon>Microbacteriaceae</taxon>
        <taxon>Cryobacterium</taxon>
    </lineage>
</organism>
<feature type="transmembrane region" description="Helical" evidence="7">
    <location>
        <begin position="126"/>
        <end position="149"/>
    </location>
</feature>
<feature type="transmembrane region" description="Helical" evidence="7">
    <location>
        <begin position="47"/>
        <end position="67"/>
    </location>
</feature>
<comment type="subcellular location">
    <subcellularLocation>
        <location evidence="1">Cell membrane</location>
        <topology evidence="1">Multi-pass membrane protein</topology>
    </subcellularLocation>
</comment>
<feature type="transmembrane region" description="Helical" evidence="7">
    <location>
        <begin position="392"/>
        <end position="412"/>
    </location>
</feature>
<feature type="transmembrane region" description="Helical" evidence="7">
    <location>
        <begin position="156"/>
        <end position="177"/>
    </location>
</feature>
<keyword evidence="2" id="KW-1003">Cell membrane</keyword>
<keyword evidence="5 7" id="KW-0472">Membrane</keyword>
<dbReference type="InterPro" id="IPR050833">
    <property type="entry name" value="Poly_Biosynth_Transport"/>
</dbReference>
<evidence type="ECO:0000256" key="2">
    <source>
        <dbReference type="ARBA" id="ARBA00022475"/>
    </source>
</evidence>